<keyword evidence="3" id="KW-1185">Reference proteome</keyword>
<dbReference type="PANTHER" id="PTHR35936">
    <property type="entry name" value="MEMBRANE-BOUND LYTIC MUREIN TRANSGLYCOSYLASE F"/>
    <property type="match status" value="1"/>
</dbReference>
<dbReference type="EMBL" id="WOCD01000003">
    <property type="protein sequence ID" value="MUH72291.1"/>
    <property type="molecule type" value="Genomic_DNA"/>
</dbReference>
<proteinExistence type="inferred from homology"/>
<accession>A0A6N8FD86</accession>
<dbReference type="Proteomes" id="UP000439994">
    <property type="component" value="Unassembled WGS sequence"/>
</dbReference>
<dbReference type="RefSeq" id="WP_155695483.1">
    <property type="nucleotide sequence ID" value="NZ_WOCD01000003.1"/>
</dbReference>
<dbReference type="OrthoDB" id="245568at2"/>
<reference evidence="2 3" key="1">
    <citation type="submission" date="2019-11" db="EMBL/GenBank/DDBJ databases">
        <title>P. haliotis isolates from Z. marina roots.</title>
        <authorList>
            <person name="Cohen M."/>
            <person name="Jospin G."/>
            <person name="Eisen J.A."/>
            <person name="Coil D.A."/>
        </authorList>
    </citation>
    <scope>NUCLEOTIDE SEQUENCE [LARGE SCALE GENOMIC DNA]</scope>
    <source>
        <strain evidence="2 3">UCD-MCMsp1aY</strain>
    </source>
</reference>
<evidence type="ECO:0000313" key="3">
    <source>
        <dbReference type="Proteomes" id="UP000439994"/>
    </source>
</evidence>
<name>A0A6N8FD86_9GAMM</name>
<organism evidence="2 3">
    <name type="scientific">Psychrosphaera haliotis</name>
    <dbReference type="NCBI Taxonomy" id="555083"/>
    <lineage>
        <taxon>Bacteria</taxon>
        <taxon>Pseudomonadati</taxon>
        <taxon>Pseudomonadota</taxon>
        <taxon>Gammaproteobacteria</taxon>
        <taxon>Alteromonadales</taxon>
        <taxon>Pseudoalteromonadaceae</taxon>
        <taxon>Psychrosphaera</taxon>
    </lineage>
</organism>
<dbReference type="PANTHER" id="PTHR35936:SF19">
    <property type="entry name" value="AMINO-ACID-BINDING PROTEIN YXEM-RELATED"/>
    <property type="match status" value="1"/>
</dbReference>
<sequence>MSILTFLKAYFKPTVILTIFSTLSLSFIANAKPTEKSIFNVYESTENRQMETTIDVIVGLAKPPYVISEGDTGFELELITAVLNKMDTSPRFIYAPLGRSVKLLDQGMGEALLTINEYIVPNSKIRSKPYITYQNVAISLSSSGINIDKIEDLEKNSVASFQFAHKYLGPIFATAAKNNANYIEIPNQFQQVEMLLEKRIEVIVMDINIFNYIFTQLTMVNKTKPELSVHKVFPENPYSMAFKDETKVQTFNTKLTEFLQSSKYQSLKQKYKIF</sequence>
<gene>
    <name evidence="2" type="ORF">GNP35_07260</name>
</gene>
<protein>
    <submittedName>
        <fullName evidence="2">Transporter substrate-binding domain-containing protein</fullName>
    </submittedName>
</protein>
<dbReference type="Gene3D" id="3.40.190.10">
    <property type="entry name" value="Periplasmic binding protein-like II"/>
    <property type="match status" value="2"/>
</dbReference>
<comment type="similarity">
    <text evidence="1">Belongs to the bacterial solute-binding protein 3 family.</text>
</comment>
<dbReference type="SUPFAM" id="SSF53850">
    <property type="entry name" value="Periplasmic binding protein-like II"/>
    <property type="match status" value="1"/>
</dbReference>
<dbReference type="AlphaFoldDB" id="A0A6N8FD86"/>
<comment type="caution">
    <text evidence="2">The sequence shown here is derived from an EMBL/GenBank/DDBJ whole genome shotgun (WGS) entry which is preliminary data.</text>
</comment>
<evidence type="ECO:0000313" key="2">
    <source>
        <dbReference type="EMBL" id="MUH72291.1"/>
    </source>
</evidence>
<evidence type="ECO:0000256" key="1">
    <source>
        <dbReference type="ARBA" id="ARBA00010333"/>
    </source>
</evidence>